<dbReference type="AlphaFoldDB" id="A0A285L7V1"/>
<accession>A0A285L7V1</accession>
<dbReference type="Proteomes" id="UP000219565">
    <property type="component" value="Unassembled WGS sequence"/>
</dbReference>
<keyword evidence="2" id="KW-1185">Reference proteome</keyword>
<evidence type="ECO:0000313" key="2">
    <source>
        <dbReference type="Proteomes" id="UP000219565"/>
    </source>
</evidence>
<name>A0A285L7V1_9NOCA</name>
<reference evidence="1 2" key="1">
    <citation type="submission" date="2017-09" db="EMBL/GenBank/DDBJ databases">
        <authorList>
            <person name="Ehlers B."/>
            <person name="Leendertz F.H."/>
        </authorList>
    </citation>
    <scope>NUCLEOTIDE SEQUENCE [LARGE SCALE GENOMIC DNA]</scope>
    <source>
        <strain evidence="1 2">DSM 45537</strain>
    </source>
</reference>
<protein>
    <submittedName>
        <fullName evidence="1">Uncharacterized protein</fullName>
    </submittedName>
</protein>
<gene>
    <name evidence="1" type="ORF">SAMN04244553_2596</name>
</gene>
<organism evidence="1 2">
    <name type="scientific">Nocardia amikacinitolerans</name>
    <dbReference type="NCBI Taxonomy" id="756689"/>
    <lineage>
        <taxon>Bacteria</taxon>
        <taxon>Bacillati</taxon>
        <taxon>Actinomycetota</taxon>
        <taxon>Actinomycetes</taxon>
        <taxon>Mycobacteriales</taxon>
        <taxon>Nocardiaceae</taxon>
        <taxon>Nocardia</taxon>
    </lineage>
</organism>
<evidence type="ECO:0000313" key="1">
    <source>
        <dbReference type="EMBL" id="SNY81018.1"/>
    </source>
</evidence>
<sequence>MFRSISSSPLMECTTFAMAPYSVAAMPAAQTKESFAGDIEELLRNGILGGSSIRTTRAA</sequence>
<proteinExistence type="predicted"/>
<dbReference type="EMBL" id="OBEG01000002">
    <property type="protein sequence ID" value="SNY81018.1"/>
    <property type="molecule type" value="Genomic_DNA"/>
</dbReference>